<reference evidence="1 2" key="1">
    <citation type="journal article" date="2022" name="bioRxiv">
        <title>Genomics of Preaxostyla Flagellates Illuminates Evolutionary Transitions and the Path Towards Mitochondrial Loss.</title>
        <authorList>
            <person name="Novak L.V.F."/>
            <person name="Treitli S.C."/>
            <person name="Pyrih J."/>
            <person name="Halakuc P."/>
            <person name="Pipaliya S.V."/>
            <person name="Vacek V."/>
            <person name="Brzon O."/>
            <person name="Soukal P."/>
            <person name="Eme L."/>
            <person name="Dacks J.B."/>
            <person name="Karnkowska A."/>
            <person name="Elias M."/>
            <person name="Hampl V."/>
        </authorList>
    </citation>
    <scope>NUCLEOTIDE SEQUENCE [LARGE SCALE GENOMIC DNA]</scope>
    <source>
        <strain evidence="1">NAU3</strain>
        <tissue evidence="1">Gut</tissue>
    </source>
</reference>
<dbReference type="SUPFAM" id="SSF51126">
    <property type="entry name" value="Pectin lyase-like"/>
    <property type="match status" value="1"/>
</dbReference>
<organism evidence="1 2">
    <name type="scientific">Blattamonas nauphoetae</name>
    <dbReference type="NCBI Taxonomy" id="2049346"/>
    <lineage>
        <taxon>Eukaryota</taxon>
        <taxon>Metamonada</taxon>
        <taxon>Preaxostyla</taxon>
        <taxon>Oxymonadida</taxon>
        <taxon>Blattamonas</taxon>
    </lineage>
</organism>
<keyword evidence="2" id="KW-1185">Reference proteome</keyword>
<dbReference type="Proteomes" id="UP001281761">
    <property type="component" value="Unassembled WGS sequence"/>
</dbReference>
<accession>A0ABQ9Y8Z8</accession>
<protein>
    <submittedName>
        <fullName evidence="1">Uncharacterized protein</fullName>
    </submittedName>
</protein>
<evidence type="ECO:0000313" key="1">
    <source>
        <dbReference type="EMBL" id="KAK2960238.1"/>
    </source>
</evidence>
<gene>
    <name evidence="1" type="ORF">BLNAU_4791</name>
</gene>
<name>A0ABQ9Y8Z8_9EUKA</name>
<proteinExistence type="predicted"/>
<sequence>MEDTFAAGTVSISGSGLSIESTHFVVGTGPLFDFGHFAGDSVDFAVECVVSLSASHLVNATSTRDSSFSVARRMWLTQRLVGSSVTRSTNHFSGTSGIDLNWGADTLVSNCSFSHIVTNAAPAPVTEPPTPSDTSGIHYYVSHTKLIDSYSQKLATKPMWIISCLFNSLSSSDGSGGALSTGLDAHLVIKHSTFTKCTAPNGTGGAVCTSYTLVVGEVPDFDLTIFACQFSRNSAARNGGQCHIQFYNTITIAQCTFSDSRSTTSTPLTQISILNFAVVGPSRIDNCTISNNEGTQSGGMTYWAHSPEAAIDLTDVLFLNNICTYEKDVLARLTDFTISKFDGTFTAFDCFSTSALPRSGVLNTKVKPYTVTSVLPDLVGPTINKVDVKKQVSSEDTGFEVIVKMEGMFIGTTRKYDVSMKSSTGTTIVTKGVSFDRTSGTMTIPMSTTSLTSLIPSTAYTITEVKKSTTQSASNEFSVGSIPEPDWTWWHHTPESRAGILVELSFTTPVGPTLTDISADLDPSNLNEVIVVG</sequence>
<comment type="caution">
    <text evidence="1">The sequence shown here is derived from an EMBL/GenBank/DDBJ whole genome shotgun (WGS) entry which is preliminary data.</text>
</comment>
<dbReference type="InterPro" id="IPR011050">
    <property type="entry name" value="Pectin_lyase_fold/virulence"/>
</dbReference>
<dbReference type="EMBL" id="JARBJD010000024">
    <property type="protein sequence ID" value="KAK2960238.1"/>
    <property type="molecule type" value="Genomic_DNA"/>
</dbReference>
<evidence type="ECO:0000313" key="2">
    <source>
        <dbReference type="Proteomes" id="UP001281761"/>
    </source>
</evidence>